<feature type="transmembrane region" description="Helical" evidence="1">
    <location>
        <begin position="6"/>
        <end position="29"/>
    </location>
</feature>
<dbReference type="Proteomes" id="UP001564657">
    <property type="component" value="Unassembled WGS sequence"/>
</dbReference>
<reference evidence="2 3" key="1">
    <citation type="submission" date="2024-08" db="EMBL/GenBank/DDBJ databases">
        <title>Clostridium lapicellarii sp. nov., and Clostridium renhuaiense sp. nov., two species isolated from the mud in a fermentation cellar used for producing sauce-flavour Chinese liquors.</title>
        <authorList>
            <person name="Yang F."/>
            <person name="Wang H."/>
            <person name="Chen L.Q."/>
            <person name="Zhou N."/>
            <person name="Lu J.J."/>
            <person name="Pu X.X."/>
            <person name="Wan B."/>
            <person name="Wang L."/>
            <person name="Liu S.J."/>
        </authorList>
    </citation>
    <scope>NUCLEOTIDE SEQUENCE [LARGE SCALE GENOMIC DNA]</scope>
    <source>
        <strain evidence="2 3">MT-5</strain>
    </source>
</reference>
<accession>A0ABV4BRA7</accession>
<name>A0ABV4BRA7_9CLOT</name>
<keyword evidence="1" id="KW-0472">Membrane</keyword>
<keyword evidence="3" id="KW-1185">Reference proteome</keyword>
<keyword evidence="1" id="KW-0812">Transmembrane</keyword>
<evidence type="ECO:0000313" key="3">
    <source>
        <dbReference type="Proteomes" id="UP001564657"/>
    </source>
</evidence>
<dbReference type="RefSeq" id="WP_369705210.1">
    <property type="nucleotide sequence ID" value="NZ_JBGEWD010000016.1"/>
</dbReference>
<comment type="caution">
    <text evidence="2">The sequence shown here is derived from an EMBL/GenBank/DDBJ whole genome shotgun (WGS) entry which is preliminary data.</text>
</comment>
<sequence length="75" mass="9203">MKLDIVNIIQLILIFFCIAGFLSWILYSYKNDIRKVNYKFITCTWRGKLKYSDGMTVDEYTVYEKYSIWRFFVYL</sequence>
<evidence type="ECO:0000313" key="2">
    <source>
        <dbReference type="EMBL" id="MEY8001314.1"/>
    </source>
</evidence>
<evidence type="ECO:0000256" key="1">
    <source>
        <dbReference type="SAM" id="Phobius"/>
    </source>
</evidence>
<dbReference type="EMBL" id="JBGEWD010000016">
    <property type="protein sequence ID" value="MEY8001314.1"/>
    <property type="molecule type" value="Genomic_DNA"/>
</dbReference>
<proteinExistence type="predicted"/>
<protein>
    <submittedName>
        <fullName evidence="2">Uncharacterized protein</fullName>
    </submittedName>
</protein>
<organism evidence="2 3">
    <name type="scientific">Clostridium moutaii</name>
    <dbReference type="NCBI Taxonomy" id="3240932"/>
    <lineage>
        <taxon>Bacteria</taxon>
        <taxon>Bacillati</taxon>
        <taxon>Bacillota</taxon>
        <taxon>Clostridia</taxon>
        <taxon>Eubacteriales</taxon>
        <taxon>Clostridiaceae</taxon>
        <taxon>Clostridium</taxon>
    </lineage>
</organism>
<keyword evidence="1" id="KW-1133">Transmembrane helix</keyword>
<gene>
    <name evidence="2" type="ORF">AB8U03_14125</name>
</gene>